<dbReference type="PATRIC" id="fig|1423788.3.peg.2480"/>
<dbReference type="Pfam" id="PF07523">
    <property type="entry name" value="Big_3"/>
    <property type="match status" value="1"/>
</dbReference>
<dbReference type="EMBL" id="AZDY01000038">
    <property type="protein sequence ID" value="KRK82403.1"/>
    <property type="molecule type" value="Genomic_DNA"/>
</dbReference>
<feature type="domain" description="Ig-like" evidence="2">
    <location>
        <begin position="690"/>
        <end position="764"/>
    </location>
</feature>
<feature type="compositionally biased region" description="Polar residues" evidence="1">
    <location>
        <begin position="125"/>
        <end position="140"/>
    </location>
</feature>
<feature type="region of interest" description="Disordered" evidence="1">
    <location>
        <begin position="34"/>
        <end position="140"/>
    </location>
</feature>
<accession>A0A0R1KLD5</accession>
<dbReference type="InterPro" id="IPR022038">
    <property type="entry name" value="Ig-like_bact"/>
</dbReference>
<dbReference type="OrthoDB" id="2282684at2"/>
<feature type="compositionally biased region" description="Low complexity" evidence="1">
    <location>
        <begin position="1174"/>
        <end position="1190"/>
    </location>
</feature>
<sequence>MKLNKSLIATIGISFFSTIVLGNLNIQQVKADANNPSITSTSKDNSSTSSSSTSNPTDFASSNSPSNSKNNSNSTDSSTPSTLTSSPDPTANLNSIGSNSEDTSNTVDNVSSNNASDSTSTNSNELQQSNITLTDSNGNKVINSKNQEFSLSDKYKVGTDITSLLPDDLKKAYKIDAGQNTTITAGTTDYNLKVTANKTNLIMKVYGKNSDGAGSGNTTYNVPYGTPVTLAYSNGLGSVDKYVFKGYAFTKLVDRNGNDLPTANGSTITFTYDMPAISDTDSSNVYIIYAIYDIPTNQSLNVNYLDDQGKQLFTDSSKKYNDGTDILTGDSISNFSNFLNIDNKKYTYWKMDPTLPYTVTDNNSLTVYLLENDLNYTTVNYTDENGNTIYTDKLRGEVGQTVTPKDIATINPSYHMVDSIKDHTVTEKNTTLNLHVSDVLTLHLVQKVNGDIVFDSQTTNKAFTKILLKNDVKDIDSISYGIDDAVQATFTSDQLTEFDTISTLLNMFPSAGLNYAVINYKTSDAPTVSYQDETGKEVSNFTLTTTSNAIQSIKDNVPPYYSLLDEDNPYTVNKDGKIISTIKNNSASSISGKNITLSNGQNWNPDDTISSVTLADGTNMTAEEIAAAIKDGSITTTITNSDGNTIDSLDTTKTGKYSVTYSYKDVTGKTVSSQPITLTIEAKDFSGIVAKDSTIKNGASWQPSDNISSVTKSDGSDMTDEEIAAAIENKDITTSIVDADGSTIDSLDTTKAGKYTVTYSYKDDTGYTVSSQPITLTINDKDKGAITTKDSTIENGASWQSSDNISTVTKSDGSDMTDNETTTAIKDGTITTTITDSSGNTVDSLDTTKAGTYKITYNYKDEGENTISASSTLTINVRDQSSITAKDSTIKNGASWQPSDNISSVTKFDGSNMTTDEIVIAIKDGTITTAITDSDGNTVNSPDTTKAGKYTITYTYTINGKIVSSQPVILTVNAKDQSSITAKDSTIKNGASWQPSDNISFVTKTDGSDMTTNEINDAINNGSIKVTITDPSGNTVTSIDTTNVGDYKVTYTYTDDKGNSTTINPPITVTVSNPVVNNSALSTKDSTLKTGNTWNPVDNVKTIVDYSGNSLTASQALTDKTLTYTIQDSTGSTVDSVDTTKVGSYKITYSYTDTTGKVLTSTATITVTKDPADNNGSNSSGTGNSNNNSTDQPDSNNSDDTEIFNGTITISTIDAKIYDDKGNFTNWTLTLDSNWLTDRKMSLNGQTYYRVATNQWVKVSDTYVYYNNTGYIKTYSGNYPLVDSQGKIIANASLNANSNWRFDRYAYFNNQKYYRVATNKWINAENVFEYQPISKILNTKIHVKIFDSDENVVRTISSLSLKTDQAATINGTKMYRVATNEWIKATDVKNLY</sequence>
<dbReference type="Proteomes" id="UP000051515">
    <property type="component" value="Unassembled WGS sequence"/>
</dbReference>
<feature type="compositionally biased region" description="Polar residues" evidence="1">
    <location>
        <begin position="91"/>
        <end position="101"/>
    </location>
</feature>
<protein>
    <submittedName>
        <fullName evidence="3">Beta-fructosidase</fullName>
    </submittedName>
</protein>
<feature type="compositionally biased region" description="Low complexity" evidence="1">
    <location>
        <begin position="102"/>
        <end position="124"/>
    </location>
</feature>
<organism evidence="3 4">
    <name type="scientific">Companilactobacillus bobalius DSM 19674</name>
    <dbReference type="NCBI Taxonomy" id="1423788"/>
    <lineage>
        <taxon>Bacteria</taxon>
        <taxon>Bacillati</taxon>
        <taxon>Bacillota</taxon>
        <taxon>Bacilli</taxon>
        <taxon>Lactobacillales</taxon>
        <taxon>Lactobacillaceae</taxon>
        <taxon>Companilactobacillus</taxon>
        <taxon>Companilactobacillus bobalius</taxon>
    </lineage>
</organism>
<dbReference type="Gene3D" id="2.60.40.10">
    <property type="entry name" value="Immunoglobulins"/>
    <property type="match status" value="6"/>
</dbReference>
<name>A0A0R1KLD5_9LACO</name>
<evidence type="ECO:0000259" key="2">
    <source>
        <dbReference type="Pfam" id="PF07523"/>
    </source>
</evidence>
<dbReference type="InterPro" id="IPR013783">
    <property type="entry name" value="Ig-like_fold"/>
</dbReference>
<feature type="compositionally biased region" description="Low complexity" evidence="1">
    <location>
        <begin position="37"/>
        <end position="90"/>
    </location>
</feature>
<evidence type="ECO:0000256" key="1">
    <source>
        <dbReference type="SAM" id="MobiDB-lite"/>
    </source>
</evidence>
<evidence type="ECO:0000313" key="4">
    <source>
        <dbReference type="Proteomes" id="UP000051515"/>
    </source>
</evidence>
<proteinExistence type="predicted"/>
<keyword evidence="4" id="KW-1185">Reference proteome</keyword>
<gene>
    <name evidence="3" type="ORF">FC78_GL002409</name>
</gene>
<reference evidence="3 4" key="1">
    <citation type="journal article" date="2015" name="Genome Announc.">
        <title>Expanding the biotechnology potential of lactobacilli through comparative genomics of 213 strains and associated genera.</title>
        <authorList>
            <person name="Sun Z."/>
            <person name="Harris H.M."/>
            <person name="McCann A."/>
            <person name="Guo C."/>
            <person name="Argimon S."/>
            <person name="Zhang W."/>
            <person name="Yang X."/>
            <person name="Jeffery I.B."/>
            <person name="Cooney J.C."/>
            <person name="Kagawa T.F."/>
            <person name="Liu W."/>
            <person name="Song Y."/>
            <person name="Salvetti E."/>
            <person name="Wrobel A."/>
            <person name="Rasinkangas P."/>
            <person name="Parkhill J."/>
            <person name="Rea M.C."/>
            <person name="O'Sullivan O."/>
            <person name="Ritari J."/>
            <person name="Douillard F.P."/>
            <person name="Paul Ross R."/>
            <person name="Yang R."/>
            <person name="Briner A.E."/>
            <person name="Felis G.E."/>
            <person name="de Vos W.M."/>
            <person name="Barrangou R."/>
            <person name="Klaenhammer T.R."/>
            <person name="Caufield P.W."/>
            <person name="Cui Y."/>
            <person name="Zhang H."/>
            <person name="O'Toole P.W."/>
        </authorList>
    </citation>
    <scope>NUCLEOTIDE SEQUENCE [LARGE SCALE GENOMIC DNA]</scope>
    <source>
        <strain evidence="3 4">DSM 19674</strain>
    </source>
</reference>
<evidence type="ECO:0000313" key="3">
    <source>
        <dbReference type="EMBL" id="KRK82403.1"/>
    </source>
</evidence>
<feature type="region of interest" description="Disordered" evidence="1">
    <location>
        <begin position="1168"/>
        <end position="1201"/>
    </location>
</feature>
<dbReference type="RefSeq" id="WP_056953416.1">
    <property type="nucleotide sequence ID" value="NZ_AZDY01000038.1"/>
</dbReference>
<comment type="caution">
    <text evidence="3">The sequence shown here is derived from an EMBL/GenBank/DDBJ whole genome shotgun (WGS) entry which is preliminary data.</text>
</comment>